<dbReference type="PANTHER" id="PTHR38116">
    <property type="entry name" value="CHROMOSOME 7, WHOLE GENOME SHOTGUN SEQUENCE"/>
    <property type="match status" value="1"/>
</dbReference>
<keyword evidence="3" id="KW-1185">Reference proteome</keyword>
<dbReference type="Pfam" id="PF11905">
    <property type="entry name" value="DUF3425"/>
    <property type="match status" value="1"/>
</dbReference>
<dbReference type="InterPro" id="IPR021833">
    <property type="entry name" value="DUF3425"/>
</dbReference>
<dbReference type="EMBL" id="MVGC01000120">
    <property type="protein sequence ID" value="RJE23462.1"/>
    <property type="molecule type" value="Genomic_DNA"/>
</dbReference>
<reference evidence="3" key="1">
    <citation type="submission" date="2017-02" db="EMBL/GenBank/DDBJ databases">
        <authorList>
            <person name="Tafer H."/>
            <person name="Lopandic K."/>
        </authorList>
    </citation>
    <scope>NUCLEOTIDE SEQUENCE [LARGE SCALE GENOMIC DNA]</scope>
    <source>
        <strain evidence="3">CBS 366.77</strain>
    </source>
</reference>
<dbReference type="PANTHER" id="PTHR38116:SF1">
    <property type="entry name" value="BZIP DOMAIN-CONTAINING PROTEIN"/>
    <property type="match status" value="1"/>
</dbReference>
<accession>A0A3A2ZJZ0</accession>
<evidence type="ECO:0000313" key="3">
    <source>
        <dbReference type="Proteomes" id="UP000266188"/>
    </source>
</evidence>
<evidence type="ECO:0000256" key="1">
    <source>
        <dbReference type="SAM" id="MobiDB-lite"/>
    </source>
</evidence>
<feature type="compositionally biased region" description="Basic residues" evidence="1">
    <location>
        <begin position="38"/>
        <end position="58"/>
    </location>
</feature>
<proteinExistence type="predicted"/>
<name>A0A3A2ZJZ0_9EURO</name>
<comment type="caution">
    <text evidence="2">The sequence shown here is derived from an EMBL/GenBank/DDBJ whole genome shotgun (WGS) entry which is preliminary data.</text>
</comment>
<protein>
    <recommendedName>
        <fullName evidence="4">BZIP domain-containing protein</fullName>
    </recommendedName>
</protein>
<feature type="region of interest" description="Disordered" evidence="1">
    <location>
        <begin position="19"/>
        <end position="75"/>
    </location>
</feature>
<feature type="compositionally biased region" description="Low complexity" evidence="1">
    <location>
        <begin position="91"/>
        <end position="103"/>
    </location>
</feature>
<dbReference type="AlphaFoldDB" id="A0A3A2ZJZ0"/>
<dbReference type="OrthoDB" id="2245989at2759"/>
<dbReference type="Proteomes" id="UP000266188">
    <property type="component" value="Unassembled WGS sequence"/>
</dbReference>
<evidence type="ECO:0000313" key="2">
    <source>
        <dbReference type="EMBL" id="RJE23462.1"/>
    </source>
</evidence>
<feature type="compositionally biased region" description="Low complexity" evidence="1">
    <location>
        <begin position="64"/>
        <end position="75"/>
    </location>
</feature>
<gene>
    <name evidence="2" type="ORF">PHISCL_04220</name>
</gene>
<dbReference type="STRING" id="2070753.A0A3A2ZJZ0"/>
<evidence type="ECO:0008006" key="4">
    <source>
        <dbReference type="Google" id="ProtNLM"/>
    </source>
</evidence>
<feature type="region of interest" description="Disordered" evidence="1">
    <location>
        <begin position="91"/>
        <end position="134"/>
    </location>
</feature>
<feature type="compositionally biased region" description="Polar residues" evidence="1">
    <location>
        <begin position="110"/>
        <end position="134"/>
    </location>
</feature>
<dbReference type="CDD" id="cd14688">
    <property type="entry name" value="bZIP_YAP"/>
    <property type="match status" value="1"/>
</dbReference>
<organism evidence="2 3">
    <name type="scientific">Aspergillus sclerotialis</name>
    <dbReference type="NCBI Taxonomy" id="2070753"/>
    <lineage>
        <taxon>Eukaryota</taxon>
        <taxon>Fungi</taxon>
        <taxon>Dikarya</taxon>
        <taxon>Ascomycota</taxon>
        <taxon>Pezizomycotina</taxon>
        <taxon>Eurotiomycetes</taxon>
        <taxon>Eurotiomycetidae</taxon>
        <taxon>Eurotiales</taxon>
        <taxon>Aspergillaceae</taxon>
        <taxon>Aspergillus</taxon>
        <taxon>Aspergillus subgen. Polypaecilum</taxon>
    </lineage>
</organism>
<sequence length="339" mass="38570">MGTPPHDLVDISAERIPLMHSGLSPTDNWQGLADARERRKRQNRINQRKHREAKRREQHIHGQSTSPTSPSLSSHTILTRTLPPVEQYINSSTSQQNSNNPTTEVDPPSTLLTSQPDAQLSNGHSPPSTDTFSSPETITLWFEMPWAEKRRALIEQFATFHNTQTTNCPMSNNQLTVIKVNAHRAFVSNMVSLGITWEWMEDDSRSPFSIVGPVKKHGHALPQQLLPTALQRTTPHHTWIDLFPCPRMRDNLIRAGDEWDDEELCSDIMGFWDENPADSDGLIIWGEPSDPRNWEIQPGFVGKWGWVVRGCDEIIRSTNRWRAMRGERPLFSASFLTSS</sequence>